<dbReference type="Gene3D" id="1.20.120.1760">
    <property type="match status" value="1"/>
</dbReference>
<dbReference type="EMBL" id="PZZL01000025">
    <property type="protein sequence ID" value="PTM48441.1"/>
    <property type="molecule type" value="Genomic_DNA"/>
</dbReference>
<feature type="transmembrane region" description="Helical" evidence="1">
    <location>
        <begin position="93"/>
        <end position="112"/>
    </location>
</feature>
<gene>
    <name evidence="2" type="ORF">C8P69_1254</name>
</gene>
<dbReference type="GO" id="GO:0016020">
    <property type="term" value="C:membrane"/>
    <property type="evidence" value="ECO:0007669"/>
    <property type="project" value="InterPro"/>
</dbReference>
<dbReference type="GO" id="GO:0008654">
    <property type="term" value="P:phospholipid biosynthetic process"/>
    <property type="evidence" value="ECO:0007669"/>
    <property type="project" value="InterPro"/>
</dbReference>
<keyword evidence="1" id="KW-1133">Transmembrane helix</keyword>
<dbReference type="Proteomes" id="UP000241808">
    <property type="component" value="Unassembled WGS sequence"/>
</dbReference>
<feature type="transmembrane region" description="Helical" evidence="1">
    <location>
        <begin position="33"/>
        <end position="51"/>
    </location>
</feature>
<reference evidence="2 3" key="1">
    <citation type="submission" date="2018-04" db="EMBL/GenBank/DDBJ databases">
        <title>Genomic Encyclopedia of Archaeal and Bacterial Type Strains, Phase II (KMG-II): from individual species to whole genera.</title>
        <authorList>
            <person name="Goeker M."/>
        </authorList>
    </citation>
    <scope>NUCLEOTIDE SEQUENCE [LARGE SCALE GENOMIC DNA]</scope>
    <source>
        <strain evidence="2 3">DSM 25521</strain>
    </source>
</reference>
<organism evidence="2 3">
    <name type="scientific">Phreatobacter oligotrophus</name>
    <dbReference type="NCBI Taxonomy" id="1122261"/>
    <lineage>
        <taxon>Bacteria</taxon>
        <taxon>Pseudomonadati</taxon>
        <taxon>Pseudomonadota</taxon>
        <taxon>Alphaproteobacteria</taxon>
        <taxon>Hyphomicrobiales</taxon>
        <taxon>Phreatobacteraceae</taxon>
        <taxon>Phreatobacter</taxon>
    </lineage>
</organism>
<dbReference type="InterPro" id="IPR000462">
    <property type="entry name" value="CDP-OH_P_trans"/>
</dbReference>
<evidence type="ECO:0000256" key="1">
    <source>
        <dbReference type="SAM" id="Phobius"/>
    </source>
</evidence>
<accession>A0A2T4YWE4</accession>
<feature type="transmembrane region" description="Helical" evidence="1">
    <location>
        <begin position="185"/>
        <end position="203"/>
    </location>
</feature>
<comment type="caution">
    <text evidence="2">The sequence shown here is derived from an EMBL/GenBank/DDBJ whole genome shotgun (WGS) entry which is preliminary data.</text>
</comment>
<dbReference type="GO" id="GO:0016780">
    <property type="term" value="F:phosphotransferase activity, for other substituted phosphate groups"/>
    <property type="evidence" value="ECO:0007669"/>
    <property type="project" value="InterPro"/>
</dbReference>
<dbReference type="OrthoDB" id="116551at2"/>
<name>A0A2T4YWE4_9HYPH</name>
<dbReference type="RefSeq" id="WP_108179633.1">
    <property type="nucleotide sequence ID" value="NZ_PZZL01000025.1"/>
</dbReference>
<sequence>MSDKVISSLTSAKERQLLNWLAERLPEAATPNMMTAIGAAGGVIAAGGYALSYFGRLWLMVTCFGLFLHWFGDSLDGTLARKRNIERPRFGMFLDQCVDIGTVTLIFFGLGLSPWVRFDVACLFIIGYLMLVSLSHLRSNVLGVYDIGYGGLGPTEGRLFLLAVTIVMMFIPPIVMHVWPVPMTSFDHVFIGMALWTMANFAIGARRVLKDLAVAEPPRTYRKDASCD</sequence>
<feature type="transmembrane region" description="Helical" evidence="1">
    <location>
        <begin position="159"/>
        <end position="179"/>
    </location>
</feature>
<evidence type="ECO:0000313" key="3">
    <source>
        <dbReference type="Proteomes" id="UP000241808"/>
    </source>
</evidence>
<keyword evidence="3" id="KW-1185">Reference proteome</keyword>
<proteinExistence type="predicted"/>
<dbReference type="Pfam" id="PF01066">
    <property type="entry name" value="CDP-OH_P_transf"/>
    <property type="match status" value="1"/>
</dbReference>
<keyword evidence="1" id="KW-0812">Transmembrane</keyword>
<dbReference type="AlphaFoldDB" id="A0A2T4YWE4"/>
<evidence type="ECO:0000313" key="2">
    <source>
        <dbReference type="EMBL" id="PTM48441.1"/>
    </source>
</evidence>
<feature type="transmembrane region" description="Helical" evidence="1">
    <location>
        <begin position="118"/>
        <end position="138"/>
    </location>
</feature>
<dbReference type="InterPro" id="IPR043130">
    <property type="entry name" value="CDP-OH_PTrfase_TM_dom"/>
</dbReference>
<protein>
    <submittedName>
        <fullName evidence="2">Phosphatidylglycerophosphate synthase</fullName>
    </submittedName>
</protein>
<keyword evidence="1" id="KW-0472">Membrane</keyword>